<reference evidence="2" key="1">
    <citation type="submission" date="2019-11" db="UniProtKB">
        <authorList>
            <consortium name="WormBaseParasite"/>
        </authorList>
    </citation>
    <scope>IDENTIFICATION</scope>
</reference>
<evidence type="ECO:0000313" key="2">
    <source>
        <dbReference type="WBParaSite" id="MCU_009288-RA"/>
    </source>
</evidence>
<evidence type="ECO:0000256" key="1">
    <source>
        <dbReference type="SAM" id="MobiDB-lite"/>
    </source>
</evidence>
<organism evidence="2">
    <name type="scientific">Mesocestoides corti</name>
    <name type="common">Flatworm</name>
    <dbReference type="NCBI Taxonomy" id="53468"/>
    <lineage>
        <taxon>Eukaryota</taxon>
        <taxon>Metazoa</taxon>
        <taxon>Spiralia</taxon>
        <taxon>Lophotrochozoa</taxon>
        <taxon>Platyhelminthes</taxon>
        <taxon>Cestoda</taxon>
        <taxon>Eucestoda</taxon>
        <taxon>Cyclophyllidea</taxon>
        <taxon>Mesocestoididae</taxon>
        <taxon>Mesocestoides</taxon>
    </lineage>
</organism>
<accession>A0A5K3FKK0</accession>
<name>A0A5K3FKK0_MESCO</name>
<dbReference type="AlphaFoldDB" id="A0A5K3FKK0"/>
<proteinExistence type="predicted"/>
<sequence>MKKTSTTEQTLLTNQKPETQVGRYPPESTRLATPPTIYCSSFMSLSGWLLIFLACHWNAERHRIGCGQVV</sequence>
<feature type="compositionally biased region" description="Polar residues" evidence="1">
    <location>
        <begin position="1"/>
        <end position="18"/>
    </location>
</feature>
<dbReference type="WBParaSite" id="MCU_009288-RA">
    <property type="protein sequence ID" value="MCU_009288-RA"/>
    <property type="gene ID" value="MCU_009288"/>
</dbReference>
<protein>
    <submittedName>
        <fullName evidence="2">Uncharacterized protein</fullName>
    </submittedName>
</protein>
<feature type="region of interest" description="Disordered" evidence="1">
    <location>
        <begin position="1"/>
        <end position="28"/>
    </location>
</feature>